<gene>
    <name evidence="2" type="ORF">GGR43_004067</name>
</gene>
<evidence type="ECO:0008006" key="4">
    <source>
        <dbReference type="Google" id="ProtNLM"/>
    </source>
</evidence>
<keyword evidence="1" id="KW-0732">Signal</keyword>
<keyword evidence="3" id="KW-1185">Reference proteome</keyword>
<feature type="chain" id="PRO_5031398209" description="Tip attachment protein J domain-containing protein" evidence="1">
    <location>
        <begin position="32"/>
        <end position="1076"/>
    </location>
</feature>
<dbReference type="AlphaFoldDB" id="A0A7W6BK27"/>
<proteinExistence type="predicted"/>
<evidence type="ECO:0000313" key="2">
    <source>
        <dbReference type="EMBL" id="MBB3928323.1"/>
    </source>
</evidence>
<dbReference type="Proteomes" id="UP000571950">
    <property type="component" value="Unassembled WGS sequence"/>
</dbReference>
<accession>A0A7W6BK27</accession>
<comment type="caution">
    <text evidence="2">The sequence shown here is derived from an EMBL/GenBank/DDBJ whole genome shotgun (WGS) entry which is preliminary data.</text>
</comment>
<reference evidence="2 3" key="1">
    <citation type="submission" date="2020-08" db="EMBL/GenBank/DDBJ databases">
        <title>Genomic Encyclopedia of Type Strains, Phase IV (KMG-IV): sequencing the most valuable type-strain genomes for metagenomic binning, comparative biology and taxonomic classification.</title>
        <authorList>
            <person name="Goeker M."/>
        </authorList>
    </citation>
    <scope>NUCLEOTIDE SEQUENCE [LARGE SCALE GENOMIC DNA]</scope>
    <source>
        <strain evidence="2 3">DSM 26189</strain>
    </source>
</reference>
<evidence type="ECO:0000313" key="3">
    <source>
        <dbReference type="Proteomes" id="UP000571950"/>
    </source>
</evidence>
<dbReference type="RefSeq" id="WP_188073606.1">
    <property type="nucleotide sequence ID" value="NZ_BSPS01000069.1"/>
</dbReference>
<protein>
    <recommendedName>
        <fullName evidence="4">Tip attachment protein J domain-containing protein</fullName>
    </recommendedName>
</protein>
<dbReference type="EMBL" id="JACIDT010000022">
    <property type="protein sequence ID" value="MBB3928323.1"/>
    <property type="molecule type" value="Genomic_DNA"/>
</dbReference>
<evidence type="ECO:0000256" key="1">
    <source>
        <dbReference type="SAM" id="SignalP"/>
    </source>
</evidence>
<name>A0A7W6BK27_9SPHN</name>
<sequence>MAKALKTVGTVVAVVALAATGVGLAAGGAVAAAAGSATAATAMSVAGYAGLASGVLGAVSALAFKPKFTSQGSPTRFTTNPQSGIPYAFGRTRMSGLRIFADTYDGFKVKAEHDVLAFLVMLSAGGQIDAIEKFTADNEVVTFKANGNANGKFEDYMNQAVHLGGYQDTALPFAFGGKSPPGLTAAHKLSGITHARWSLRFDTDGKLYGAGVPEPAWIGRWVRVYDPRLDSAYPGGSGPCRALDESTYVWSRNPALHALTWCLGRWQNGKKVLGIGAPVANIRVADFVEAANVADANGWHCGGVEWSTDSKWSILKRMLQAGGAVPTMTGAMIGCRAVAPRISIATITSADLLDELTVAATKPRRERFNTVIPRYRSEAHEWEIISAAPVSVPAYVTMDGGVRQKEIDYPLVQAEVGQAGVDGDLQAGQLAAYDIVNSREAGPISWTTGPKFIGLKTGDCVTLHVPDEGLDNQPVIITSVSLDPSTAKISFTAETETASKHAFALGQTAVPPTAFALTPPPVPLTPEIEDWSLSAALDDNGMPYLALTGDVSEVSIGSVLIQYRRAADLEWSAAGIVVISSDDEVHYSISGVDGAAEYLVRVAYQTGTALGDWLELGPVTAPANAITALIDDLQTTIDAKRTVFIQPNAPSAAESEENDWWQQTTADRSQVIATYRRVAGSGLWGLGGDTWAIDGDHLVMAWTPVEDARISDALQAATDASNLADSKAVVFTMYSAGDAVPVGTDIGDMLVRAYLSPVQVDYWNGTNWAAAATFGATSAQVASIAQALTDAANAQATADGKIDSFYQASAPSGGSLGDLWFDTDDGNKQYRHDGSSWVAVQDEAIGAAISAAAGAQATADGKVTTFVGEATPTPEGDGDLWYKASSQTLSRWNGSAWVVVSSLGAPAGTNVGSTPSTTVESGANAANNGVNSDGTIKTDKVDTPAIVDNAVTSLPSVAGTSVFFTNSPTLAASYTFTPAGPSSNLLVLISGVVRLDGDNVAGTTAYVSLLRDGGTDLIASLTVTDDRDRRVPFCFFATISGLSGAQTFSLYVRKSTSGNTNGQISRPAIAIVEGKK</sequence>
<feature type="signal peptide" evidence="1">
    <location>
        <begin position="1"/>
        <end position="31"/>
    </location>
</feature>
<organism evidence="2 3">
    <name type="scientific">Sphingobium jiangsuense</name>
    <dbReference type="NCBI Taxonomy" id="870476"/>
    <lineage>
        <taxon>Bacteria</taxon>
        <taxon>Pseudomonadati</taxon>
        <taxon>Pseudomonadota</taxon>
        <taxon>Alphaproteobacteria</taxon>
        <taxon>Sphingomonadales</taxon>
        <taxon>Sphingomonadaceae</taxon>
        <taxon>Sphingobium</taxon>
    </lineage>
</organism>